<dbReference type="EMBL" id="JAWUZT010000005">
    <property type="protein sequence ID" value="MDW8515072.1"/>
    <property type="molecule type" value="Genomic_DNA"/>
</dbReference>
<evidence type="ECO:0000313" key="1">
    <source>
        <dbReference type="EMBL" id="MDW8515072.1"/>
    </source>
</evidence>
<dbReference type="RefSeq" id="WP_318757169.1">
    <property type="nucleotide sequence ID" value="NZ_JAWUZT010000005.1"/>
</dbReference>
<comment type="caution">
    <text evidence="1">The sequence shown here is derived from an EMBL/GenBank/DDBJ whole genome shotgun (WGS) entry which is preliminary data.</text>
</comment>
<evidence type="ECO:0000313" key="2">
    <source>
        <dbReference type="Proteomes" id="UP001284771"/>
    </source>
</evidence>
<reference evidence="2" key="1">
    <citation type="submission" date="2023-07" db="EMBL/GenBank/DDBJ databases">
        <title>Draft genomic sequences of Priestia flexa CCM isolated from the soil of an abandoned mine contaminated by free cyanide in the high Andean zone of Tacna, Peru.</title>
        <authorList>
            <person name="Caceda Quiroz C.J."/>
            <person name="Maraza Chooque G.J."/>
            <person name="Fora Quispe G.L."/>
            <person name="Carpio Mamani M."/>
        </authorList>
    </citation>
    <scope>NUCLEOTIDE SEQUENCE [LARGE SCALE GENOMIC DNA]</scope>
    <source>
        <strain evidence="2">CCM</strain>
    </source>
</reference>
<dbReference type="Proteomes" id="UP001284771">
    <property type="component" value="Unassembled WGS sequence"/>
</dbReference>
<keyword evidence="2" id="KW-1185">Reference proteome</keyword>
<name>A0ABU4J262_9BACI</name>
<proteinExistence type="predicted"/>
<gene>
    <name evidence="1" type="ORF">RIB56_02925</name>
</gene>
<accession>A0ABU4J262</accession>
<organism evidence="1 2">
    <name type="scientific">Priestia flexa</name>
    <dbReference type="NCBI Taxonomy" id="86664"/>
    <lineage>
        <taxon>Bacteria</taxon>
        <taxon>Bacillati</taxon>
        <taxon>Bacillota</taxon>
        <taxon>Bacilli</taxon>
        <taxon>Bacillales</taxon>
        <taxon>Bacillaceae</taxon>
        <taxon>Priestia</taxon>
    </lineage>
</organism>
<sequence length="90" mass="10415">MFKTLKIWDREHFPPGSILKVSGVSDLSKHAFHGYYTLVEIDEDIMVVQATDGHFYRLYVHEVEDKGIVIKVFVQGSIEPYEEGIKWTLS</sequence>
<protein>
    <submittedName>
        <fullName evidence="1">Uncharacterized protein</fullName>
    </submittedName>
</protein>